<dbReference type="PROSITE" id="PS01209">
    <property type="entry name" value="LDLRA_1"/>
    <property type="match status" value="1"/>
</dbReference>
<dbReference type="SUPFAM" id="SSF57424">
    <property type="entry name" value="LDL receptor-like module"/>
    <property type="match status" value="1"/>
</dbReference>
<dbReference type="STRING" id="409849.ENSPMGP00000018268"/>
<evidence type="ECO:0000256" key="2">
    <source>
        <dbReference type="PROSITE-ProRule" id="PRU00124"/>
    </source>
</evidence>
<accession>A0A3B4AMB3</accession>
<protein>
    <submittedName>
        <fullName evidence="3">Uncharacterized protein</fullName>
    </submittedName>
</protein>
<dbReference type="PROSITE" id="PS50068">
    <property type="entry name" value="LDLRA_2"/>
    <property type="match status" value="1"/>
</dbReference>
<dbReference type="Ensembl" id="ENSPMGT00000019488.1">
    <property type="protein sequence ID" value="ENSPMGP00000018268.1"/>
    <property type="gene ID" value="ENSPMGG00000014930.1"/>
</dbReference>
<dbReference type="AlphaFoldDB" id="A0A3B4AMB3"/>
<dbReference type="SMART" id="SM00192">
    <property type="entry name" value="LDLa"/>
    <property type="match status" value="1"/>
</dbReference>
<dbReference type="Gene3D" id="4.10.400.10">
    <property type="entry name" value="Low-density Lipoprotein Receptor"/>
    <property type="match status" value="1"/>
</dbReference>
<dbReference type="PRINTS" id="PR00261">
    <property type="entry name" value="LDLRECEPTOR"/>
</dbReference>
<evidence type="ECO:0000313" key="4">
    <source>
        <dbReference type="Proteomes" id="UP000261520"/>
    </source>
</evidence>
<reference evidence="3" key="1">
    <citation type="submission" date="2025-08" db="UniProtKB">
        <authorList>
            <consortium name="Ensembl"/>
        </authorList>
    </citation>
    <scope>IDENTIFICATION</scope>
</reference>
<dbReference type="CDD" id="cd00112">
    <property type="entry name" value="LDLa"/>
    <property type="match status" value="1"/>
</dbReference>
<dbReference type="FunFam" id="4.10.400.10:FF:000015">
    <property type="entry name" value="Low-density lipoprotein receptor-related protein 1"/>
    <property type="match status" value="1"/>
</dbReference>
<proteinExistence type="predicted"/>
<comment type="caution">
    <text evidence="2">Lacks conserved residue(s) required for the propagation of feature annotation.</text>
</comment>
<keyword evidence="1" id="KW-1015">Disulfide bond</keyword>
<organism evidence="3 4">
    <name type="scientific">Periophthalmus magnuspinnatus</name>
    <dbReference type="NCBI Taxonomy" id="409849"/>
    <lineage>
        <taxon>Eukaryota</taxon>
        <taxon>Metazoa</taxon>
        <taxon>Chordata</taxon>
        <taxon>Craniata</taxon>
        <taxon>Vertebrata</taxon>
        <taxon>Euteleostomi</taxon>
        <taxon>Actinopterygii</taxon>
        <taxon>Neopterygii</taxon>
        <taxon>Teleostei</taxon>
        <taxon>Neoteleostei</taxon>
        <taxon>Acanthomorphata</taxon>
        <taxon>Gobiaria</taxon>
        <taxon>Gobiiformes</taxon>
        <taxon>Gobioidei</taxon>
        <taxon>Gobiidae</taxon>
        <taxon>Oxudercinae</taxon>
        <taxon>Periophthalmus</taxon>
    </lineage>
</organism>
<sequence>MFFCIIMPSILTSPPLTSLHPDSILCDVDEFECLDRARCVPEAWLCDGEPDCPDASDESHQTCKSPIHLLYMQQNTHMHFVYGECLFSA</sequence>
<evidence type="ECO:0000313" key="3">
    <source>
        <dbReference type="Ensembl" id="ENSPMGP00000018268.1"/>
    </source>
</evidence>
<dbReference type="Pfam" id="PF00057">
    <property type="entry name" value="Ldl_recept_a"/>
    <property type="match status" value="1"/>
</dbReference>
<dbReference type="InterPro" id="IPR023415">
    <property type="entry name" value="LDLR_class-A_CS"/>
</dbReference>
<dbReference type="InterPro" id="IPR036055">
    <property type="entry name" value="LDL_receptor-like_sf"/>
</dbReference>
<dbReference type="InterPro" id="IPR002172">
    <property type="entry name" value="LDrepeatLR_classA_rpt"/>
</dbReference>
<keyword evidence="4" id="KW-1185">Reference proteome</keyword>
<evidence type="ECO:0000256" key="1">
    <source>
        <dbReference type="ARBA" id="ARBA00023157"/>
    </source>
</evidence>
<name>A0A3B4AMB3_9GOBI</name>
<reference evidence="3" key="2">
    <citation type="submission" date="2025-09" db="UniProtKB">
        <authorList>
            <consortium name="Ensembl"/>
        </authorList>
    </citation>
    <scope>IDENTIFICATION</scope>
</reference>
<dbReference type="Proteomes" id="UP000261520">
    <property type="component" value="Unplaced"/>
</dbReference>